<feature type="domain" description="Fe/B12 periplasmic-binding" evidence="2">
    <location>
        <begin position="18"/>
        <end position="268"/>
    </location>
</feature>
<dbReference type="PANTHER" id="PTHR30535">
    <property type="entry name" value="VITAMIN B12-BINDING PROTEIN"/>
    <property type="match status" value="1"/>
</dbReference>
<proteinExistence type="predicted"/>
<dbReference type="NCBIfam" id="NF038402">
    <property type="entry name" value="TroA_like"/>
    <property type="match status" value="1"/>
</dbReference>
<dbReference type="InterPro" id="IPR054828">
    <property type="entry name" value="Vit_B12_bind_prot"/>
</dbReference>
<dbReference type="AlphaFoldDB" id="A0A6J4MSK5"/>
<reference evidence="3" key="1">
    <citation type="submission" date="2020-02" db="EMBL/GenBank/DDBJ databases">
        <authorList>
            <person name="Meier V. D."/>
        </authorList>
    </citation>
    <scope>NUCLEOTIDE SEQUENCE</scope>
    <source>
        <strain evidence="3">AVDCRST_MAG89</strain>
    </source>
</reference>
<evidence type="ECO:0000313" key="3">
    <source>
        <dbReference type="EMBL" id="CAA9367595.1"/>
    </source>
</evidence>
<dbReference type="EMBL" id="CADCTV010000886">
    <property type="protein sequence ID" value="CAA9367595.1"/>
    <property type="molecule type" value="Genomic_DNA"/>
</dbReference>
<organism evidence="3">
    <name type="scientific">uncultured Gemmatimonadota bacterium</name>
    <dbReference type="NCBI Taxonomy" id="203437"/>
    <lineage>
        <taxon>Bacteria</taxon>
        <taxon>Pseudomonadati</taxon>
        <taxon>Gemmatimonadota</taxon>
        <taxon>environmental samples</taxon>
    </lineage>
</organism>
<dbReference type="CDD" id="cd01144">
    <property type="entry name" value="BtuF"/>
    <property type="match status" value="1"/>
</dbReference>
<dbReference type="InterPro" id="IPR050902">
    <property type="entry name" value="ABC_Transporter_SBP"/>
</dbReference>
<protein>
    <submittedName>
        <fullName evidence="3">Vitamin B12 ABC transporter, B12-binding component BtuF</fullName>
    </submittedName>
</protein>
<accession>A0A6J4MSK5</accession>
<dbReference type="PROSITE" id="PS50983">
    <property type="entry name" value="FE_B12_PBP"/>
    <property type="match status" value="1"/>
</dbReference>
<dbReference type="PANTHER" id="PTHR30535:SF34">
    <property type="entry name" value="MOLYBDATE-BINDING PROTEIN MOLA"/>
    <property type="match status" value="1"/>
</dbReference>
<evidence type="ECO:0000259" key="2">
    <source>
        <dbReference type="PROSITE" id="PS50983"/>
    </source>
</evidence>
<gene>
    <name evidence="3" type="ORF">AVDCRST_MAG89-4247</name>
</gene>
<dbReference type="SUPFAM" id="SSF53807">
    <property type="entry name" value="Helical backbone' metal receptor"/>
    <property type="match status" value="1"/>
</dbReference>
<dbReference type="Gene3D" id="3.40.50.1980">
    <property type="entry name" value="Nitrogenase molybdenum iron protein domain"/>
    <property type="match status" value="2"/>
</dbReference>
<dbReference type="GO" id="GO:0071281">
    <property type="term" value="P:cellular response to iron ion"/>
    <property type="evidence" value="ECO:0007669"/>
    <property type="project" value="TreeGrafter"/>
</dbReference>
<name>A0A6J4MSK5_9BACT</name>
<keyword evidence="1" id="KW-0732">Signal</keyword>
<dbReference type="Pfam" id="PF01497">
    <property type="entry name" value="Peripla_BP_2"/>
    <property type="match status" value="1"/>
</dbReference>
<evidence type="ECO:0000256" key="1">
    <source>
        <dbReference type="ARBA" id="ARBA00022729"/>
    </source>
</evidence>
<dbReference type="InterPro" id="IPR002491">
    <property type="entry name" value="ABC_transptr_periplasmic_BD"/>
</dbReference>
<sequence>MATDDAGKQVRLPRAARRVVSLLPAGTETLVALGAGDRIVGRTRYDDLPEVAHLPSVGGGLDPSLEALVALQPDLVLAFETAGGSRIRARLEELGIPVFAIAPQDTTDIFRNLERLGQLVGRDAAADSIARHVRAELDAVRSSVRGRQTPTVFYVVGIDPPMTAGPQTFISQLIGVAGGRTSVPDVQALWPQISLEEIVHRQPDIVLLPVGKDSAASLARLRSEPGWRELRAVQQGRIATVPADLMNRPGPRIGEAARRLRQALHPASGATRP</sequence>